<dbReference type="InterPro" id="IPR048395">
    <property type="entry name" value="Glyco_hydro_31_C"/>
</dbReference>
<dbReference type="Pfam" id="PF21365">
    <property type="entry name" value="Glyco_hydro_31_3rd"/>
    <property type="match status" value="1"/>
</dbReference>
<dbReference type="Pfam" id="PF01055">
    <property type="entry name" value="Glyco_hydro_31_2nd"/>
    <property type="match status" value="1"/>
</dbReference>
<dbReference type="CDD" id="cd06592">
    <property type="entry name" value="GH31_NET37"/>
    <property type="match status" value="1"/>
</dbReference>
<dbReference type="InterPro" id="IPR017853">
    <property type="entry name" value="GH"/>
</dbReference>
<evidence type="ECO:0000256" key="3">
    <source>
        <dbReference type="ARBA" id="ARBA00023295"/>
    </source>
</evidence>
<evidence type="ECO:0000259" key="7">
    <source>
        <dbReference type="Pfam" id="PF01055"/>
    </source>
</evidence>
<evidence type="ECO:0000256" key="1">
    <source>
        <dbReference type="ARBA" id="ARBA00007806"/>
    </source>
</evidence>
<feature type="domain" description="Glycoside hydrolase family 31 TIM barrel" evidence="7">
    <location>
        <begin position="371"/>
        <end position="660"/>
    </location>
</feature>
<feature type="domain" description="Glycosyl hydrolase family 31 C-terminal" evidence="8">
    <location>
        <begin position="682"/>
        <end position="763"/>
    </location>
</feature>
<accession>A0AAD9K496</accession>
<keyword evidence="10" id="KW-1185">Reference proteome</keyword>
<dbReference type="Gene3D" id="2.60.40.1180">
    <property type="entry name" value="Golgi alpha-mannosidase II"/>
    <property type="match status" value="1"/>
</dbReference>
<dbReference type="SUPFAM" id="SSF51011">
    <property type="entry name" value="Glycosyl hydrolase domain"/>
    <property type="match status" value="1"/>
</dbReference>
<reference evidence="9" key="1">
    <citation type="journal article" date="2023" name="Mol. Biol. Evol.">
        <title>Third-Generation Sequencing Reveals the Adaptive Role of the Epigenome in Three Deep-Sea Polychaetes.</title>
        <authorList>
            <person name="Perez M."/>
            <person name="Aroh O."/>
            <person name="Sun Y."/>
            <person name="Lan Y."/>
            <person name="Juniper S.K."/>
            <person name="Young C.R."/>
            <person name="Angers B."/>
            <person name="Qian P.Y."/>
        </authorList>
    </citation>
    <scope>NUCLEOTIDE SEQUENCE</scope>
    <source>
        <strain evidence="9">R07B-5</strain>
    </source>
</reference>
<evidence type="ECO:0000256" key="5">
    <source>
        <dbReference type="SAM" id="MobiDB-lite"/>
    </source>
</evidence>
<dbReference type="EMBL" id="JAODUO010001431">
    <property type="protein sequence ID" value="KAK2164090.1"/>
    <property type="molecule type" value="Genomic_DNA"/>
</dbReference>
<dbReference type="PANTHER" id="PTHR43053">
    <property type="entry name" value="GLYCOSIDASE FAMILY 31"/>
    <property type="match status" value="1"/>
</dbReference>
<keyword evidence="6" id="KW-0812">Transmembrane</keyword>
<keyword evidence="3 4" id="KW-0326">Glycosidase</keyword>
<evidence type="ECO:0000256" key="4">
    <source>
        <dbReference type="RuleBase" id="RU361185"/>
    </source>
</evidence>
<evidence type="ECO:0000256" key="6">
    <source>
        <dbReference type="SAM" id="Phobius"/>
    </source>
</evidence>
<feature type="region of interest" description="Disordered" evidence="5">
    <location>
        <begin position="58"/>
        <end position="80"/>
    </location>
</feature>
<comment type="caution">
    <text evidence="9">The sequence shown here is derived from an EMBL/GenBank/DDBJ whole genome shotgun (WGS) entry which is preliminary data.</text>
</comment>
<evidence type="ECO:0000259" key="8">
    <source>
        <dbReference type="Pfam" id="PF21365"/>
    </source>
</evidence>
<sequence>MSEAITTENNVDSVRSMSQLLKSKKDDQSFMNHAASSIPKITLNDSTLELDEDQDMYHESKGDDSTITAEEATETGPDKTCKERLPAKFSLKLAVVTFFFIIVVVVGLSVYYGIPRRITLKVGHGIQVGLDRHTRQLKVVNSKGQDLFIGHIGKDIPSWQLPSDCSEARGFNESTMCLSWLGHLEVVIHHYADDEEADCFDLTWTTLADSDTSPHDCFDLEPFRWYGGALLHSQRWPMEKMHIPRRPFIVGVIDGIDTFGPVLDRYWLTSTGVTIVVAEGSPLHVSINARSQSDGLNKPDGQLCFYSDYRNSPYRRRDNDLKYRVCFNRDAKTAHEHVLAEKIADLANPLPEHGPAEHMYGAPVWSTYAYFKTNISQEKVLRYADDIIAAGYNRSVLVIDAGWESAYGDFDFHKERFPNASGMLTELSRKGFIVLLAVHPFVNVDSRYFVESVNNDYLVLDASGEAPGLTEWWHGPPVGRWSSGYGGVVDMSQAGIASLKRRLRNLAAKYHIDAFKFDAGEINILPFHPHFHDNRSNPNWYTHRYSKLAGEFGNRHTVRAGYQTQKTLSWLHIYGKPSSWRAVYSGLRTIIPTVLTLGIMGYPYTMPNSIGGRAYRHLPSKELYIRWMQMTTFFQTMHFSTPPFAYDEETQRIAIDLMRFHESFVRPRVVALARESAKTLRPIIRPVWWIAPQDPYAQDIDSEFLLGDDVLVAPVLGKGWTARNIYLPFALWHDQITKNTIQGPQWLLNYQVPLDKIPYFIRVNESDYRV</sequence>
<feature type="transmembrane region" description="Helical" evidence="6">
    <location>
        <begin position="93"/>
        <end position="114"/>
    </location>
</feature>
<dbReference type="Gene3D" id="3.20.20.80">
    <property type="entry name" value="Glycosidases"/>
    <property type="match status" value="1"/>
</dbReference>
<proteinExistence type="inferred from homology"/>
<dbReference type="InterPro" id="IPR000322">
    <property type="entry name" value="Glyco_hydro_31_TIM"/>
</dbReference>
<evidence type="ECO:0000313" key="9">
    <source>
        <dbReference type="EMBL" id="KAK2164090.1"/>
    </source>
</evidence>
<dbReference type="InterPro" id="IPR050985">
    <property type="entry name" value="Alpha-glycosidase_related"/>
</dbReference>
<keyword evidence="6" id="KW-0472">Membrane</keyword>
<protein>
    <submittedName>
        <fullName evidence="9">Uncharacterized protein</fullName>
    </submittedName>
</protein>
<comment type="similarity">
    <text evidence="1 4">Belongs to the glycosyl hydrolase 31 family.</text>
</comment>
<dbReference type="AlphaFoldDB" id="A0AAD9K496"/>
<dbReference type="InterPro" id="IPR013780">
    <property type="entry name" value="Glyco_hydro_b"/>
</dbReference>
<dbReference type="GO" id="GO:0004553">
    <property type="term" value="F:hydrolase activity, hydrolyzing O-glycosyl compounds"/>
    <property type="evidence" value="ECO:0007669"/>
    <property type="project" value="InterPro"/>
</dbReference>
<dbReference type="PANTHER" id="PTHR43053:SF4">
    <property type="entry name" value="MYOGENESIS-REGULATING GLYCOSIDASE"/>
    <property type="match status" value="1"/>
</dbReference>
<name>A0AAD9K496_RIDPI</name>
<dbReference type="SUPFAM" id="SSF51445">
    <property type="entry name" value="(Trans)glycosidases"/>
    <property type="match status" value="1"/>
</dbReference>
<dbReference type="Proteomes" id="UP001209878">
    <property type="component" value="Unassembled WGS sequence"/>
</dbReference>
<evidence type="ECO:0000313" key="10">
    <source>
        <dbReference type="Proteomes" id="UP001209878"/>
    </source>
</evidence>
<gene>
    <name evidence="9" type="ORF">NP493_1432g00045</name>
</gene>
<dbReference type="GO" id="GO:0005975">
    <property type="term" value="P:carbohydrate metabolic process"/>
    <property type="evidence" value="ECO:0007669"/>
    <property type="project" value="InterPro"/>
</dbReference>
<keyword evidence="2 4" id="KW-0378">Hydrolase</keyword>
<keyword evidence="6" id="KW-1133">Transmembrane helix</keyword>
<evidence type="ECO:0000256" key="2">
    <source>
        <dbReference type="ARBA" id="ARBA00022801"/>
    </source>
</evidence>
<organism evidence="9 10">
    <name type="scientific">Ridgeia piscesae</name>
    <name type="common">Tubeworm</name>
    <dbReference type="NCBI Taxonomy" id="27915"/>
    <lineage>
        <taxon>Eukaryota</taxon>
        <taxon>Metazoa</taxon>
        <taxon>Spiralia</taxon>
        <taxon>Lophotrochozoa</taxon>
        <taxon>Annelida</taxon>
        <taxon>Polychaeta</taxon>
        <taxon>Sedentaria</taxon>
        <taxon>Canalipalpata</taxon>
        <taxon>Sabellida</taxon>
        <taxon>Siboglinidae</taxon>
        <taxon>Ridgeia</taxon>
    </lineage>
</organism>